<dbReference type="PIRSF" id="PIRSF006603">
    <property type="entry name" value="DinF"/>
    <property type="match status" value="1"/>
</dbReference>
<keyword evidence="8 10" id="KW-0472">Membrane</keyword>
<dbReference type="PANTHER" id="PTHR43823:SF3">
    <property type="entry name" value="MULTIDRUG EXPORT PROTEIN MEPA"/>
    <property type="match status" value="1"/>
</dbReference>
<feature type="transmembrane region" description="Helical" evidence="10">
    <location>
        <begin position="97"/>
        <end position="120"/>
    </location>
</feature>
<organism evidence="11 12">
    <name type="scientific">Zhouia spongiae</name>
    <dbReference type="NCBI Taxonomy" id="2202721"/>
    <lineage>
        <taxon>Bacteria</taxon>
        <taxon>Pseudomonadati</taxon>
        <taxon>Bacteroidota</taxon>
        <taxon>Flavobacteriia</taxon>
        <taxon>Flavobacteriales</taxon>
        <taxon>Flavobacteriaceae</taxon>
        <taxon>Zhouia</taxon>
    </lineage>
</organism>
<keyword evidence="6 10" id="KW-0812">Transmembrane</keyword>
<dbReference type="InterPro" id="IPR051327">
    <property type="entry name" value="MATE_MepA_subfamily"/>
</dbReference>
<evidence type="ECO:0000256" key="6">
    <source>
        <dbReference type="ARBA" id="ARBA00022692"/>
    </source>
</evidence>
<feature type="transmembrane region" description="Helical" evidence="10">
    <location>
        <begin position="173"/>
        <end position="192"/>
    </location>
</feature>
<dbReference type="InterPro" id="IPR045070">
    <property type="entry name" value="MATE_MepA-like"/>
</dbReference>
<dbReference type="PANTHER" id="PTHR43823">
    <property type="entry name" value="SPORULATION PROTEIN YKVU"/>
    <property type="match status" value="1"/>
</dbReference>
<feature type="transmembrane region" description="Helical" evidence="10">
    <location>
        <begin position="198"/>
        <end position="219"/>
    </location>
</feature>
<protein>
    <recommendedName>
        <fullName evidence="3">Multidrug export protein MepA</fullName>
    </recommendedName>
</protein>
<evidence type="ECO:0000256" key="1">
    <source>
        <dbReference type="ARBA" id="ARBA00004651"/>
    </source>
</evidence>
<keyword evidence="12" id="KW-1185">Reference proteome</keyword>
<feature type="transmembrane region" description="Helical" evidence="10">
    <location>
        <begin position="282"/>
        <end position="304"/>
    </location>
</feature>
<feature type="transmembrane region" description="Helical" evidence="10">
    <location>
        <begin position="420"/>
        <end position="441"/>
    </location>
</feature>
<evidence type="ECO:0000256" key="3">
    <source>
        <dbReference type="ARBA" id="ARBA00022106"/>
    </source>
</evidence>
<evidence type="ECO:0000256" key="7">
    <source>
        <dbReference type="ARBA" id="ARBA00022989"/>
    </source>
</evidence>
<evidence type="ECO:0000256" key="10">
    <source>
        <dbReference type="SAM" id="Phobius"/>
    </source>
</evidence>
<accession>A0ABY3YRH1</accession>
<keyword evidence="5" id="KW-1003">Cell membrane</keyword>
<comment type="subcellular location">
    <subcellularLocation>
        <location evidence="1">Cell membrane</location>
        <topology evidence="1">Multi-pass membrane protein</topology>
    </subcellularLocation>
</comment>
<evidence type="ECO:0000256" key="5">
    <source>
        <dbReference type="ARBA" id="ARBA00022475"/>
    </source>
</evidence>
<dbReference type="RefSeq" id="WP_242938722.1">
    <property type="nucleotide sequence ID" value="NZ_CP094326.1"/>
</dbReference>
<gene>
    <name evidence="11" type="ORF">MQE36_08445</name>
</gene>
<feature type="transmembrane region" description="Helical" evidence="10">
    <location>
        <begin position="140"/>
        <end position="161"/>
    </location>
</feature>
<keyword evidence="4" id="KW-0813">Transport</keyword>
<dbReference type="Pfam" id="PF01554">
    <property type="entry name" value="MatE"/>
    <property type="match status" value="2"/>
</dbReference>
<evidence type="ECO:0000256" key="4">
    <source>
        <dbReference type="ARBA" id="ARBA00022448"/>
    </source>
</evidence>
<feature type="transmembrane region" description="Helical" evidence="10">
    <location>
        <begin position="391"/>
        <end position="414"/>
    </location>
</feature>
<evidence type="ECO:0000256" key="8">
    <source>
        <dbReference type="ARBA" id="ARBA00023136"/>
    </source>
</evidence>
<dbReference type="InterPro" id="IPR002528">
    <property type="entry name" value="MATE_fam"/>
</dbReference>
<feature type="transmembrane region" description="Helical" evidence="10">
    <location>
        <begin position="60"/>
        <end position="85"/>
    </location>
</feature>
<evidence type="ECO:0000256" key="2">
    <source>
        <dbReference type="ARBA" id="ARBA00008417"/>
    </source>
</evidence>
<dbReference type="Proteomes" id="UP000829476">
    <property type="component" value="Chromosome"/>
</dbReference>
<sequence length="451" mass="48736">MKSNLDNKNLLGTSPISEVFVKYAIPSVIALLFFGVQNIIDGIIVGKHLSSDALGGVNIILPFYSILIVISFVIGVGSLTIVSIGAGENNINKSQDAISTGFWALLVTASVITVILFFYAKDFALLLGANKELLPFALSYLNGLFPFIIPITLGFYSGSILRATGHPNFSMTSMLITTLINLILSPVFVIFLKLGVMGASLATGISFTIGLIISGYISFNPKQKYAMYKGKFRQNLLGKIIYNGSSEGVSELGTAITVLIINYTVVKFSGSDGVAAFTAINYVNLIGVLIFIGISEGLVPVLSYNFGAKNYNRVKAILRFAVKINIIIGLLFLTIVQVWGSSILQLFFESSNSKVIRIATLGLSIYSFVFLVNGLNILATSFFTSLEDARTSIIISVLRGILFVILGVTVLSKFLGINGVWIALPLAEVLTLIFSVYFLVYKNKQLSAIEI</sequence>
<keyword evidence="7 10" id="KW-1133">Transmembrane helix</keyword>
<evidence type="ECO:0000256" key="9">
    <source>
        <dbReference type="ARBA" id="ARBA00023251"/>
    </source>
</evidence>
<dbReference type="InterPro" id="IPR048279">
    <property type="entry name" value="MdtK-like"/>
</dbReference>
<evidence type="ECO:0000313" key="12">
    <source>
        <dbReference type="Proteomes" id="UP000829476"/>
    </source>
</evidence>
<feature type="transmembrane region" description="Helical" evidence="10">
    <location>
        <begin position="356"/>
        <end position="379"/>
    </location>
</feature>
<feature type="transmembrane region" description="Helical" evidence="10">
    <location>
        <begin position="20"/>
        <end position="40"/>
    </location>
</feature>
<feature type="transmembrane region" description="Helical" evidence="10">
    <location>
        <begin position="316"/>
        <end position="336"/>
    </location>
</feature>
<dbReference type="EMBL" id="CP094326">
    <property type="protein sequence ID" value="UNZ00355.1"/>
    <property type="molecule type" value="Genomic_DNA"/>
</dbReference>
<name>A0ABY3YRH1_9FLAO</name>
<feature type="transmembrane region" description="Helical" evidence="10">
    <location>
        <begin position="240"/>
        <end position="262"/>
    </location>
</feature>
<evidence type="ECO:0000313" key="11">
    <source>
        <dbReference type="EMBL" id="UNZ00355.1"/>
    </source>
</evidence>
<dbReference type="CDD" id="cd13143">
    <property type="entry name" value="MATE_MepA_like"/>
    <property type="match status" value="1"/>
</dbReference>
<keyword evidence="9" id="KW-0046">Antibiotic resistance</keyword>
<comment type="similarity">
    <text evidence="2">Belongs to the multi antimicrobial extrusion (MATE) (TC 2.A.66.1) family. MepA subfamily.</text>
</comment>
<reference evidence="11 12" key="1">
    <citation type="journal article" date="2018" name="Int. J. Syst. Evol. Microbiol.">
        <title>Zhouia spongiae sp. nov., isolated from a marine sponge.</title>
        <authorList>
            <person name="Zhuang L."/>
            <person name="Lin B."/>
            <person name="Qin F."/>
            <person name="Luo L."/>
        </authorList>
    </citation>
    <scope>NUCLEOTIDE SEQUENCE [LARGE SCALE GENOMIC DNA]</scope>
    <source>
        <strain evidence="11 12">HN-Y44</strain>
    </source>
</reference>
<proteinExistence type="inferred from homology"/>